<protein>
    <submittedName>
        <fullName evidence="4">Eukaryotic translation initiation factor 4B</fullName>
    </submittedName>
</protein>
<dbReference type="PANTHER" id="PTHR23236:SF11">
    <property type="entry name" value="EUKARYOTIC TRANSLATION INITIATION FACTOR 4H"/>
    <property type="match status" value="1"/>
</dbReference>
<dbReference type="Pfam" id="PF00076">
    <property type="entry name" value="RRM_1"/>
    <property type="match status" value="1"/>
</dbReference>
<proteinExistence type="predicted"/>
<feature type="compositionally biased region" description="Basic and acidic residues" evidence="2">
    <location>
        <begin position="258"/>
        <end position="272"/>
    </location>
</feature>
<evidence type="ECO:0000313" key="4">
    <source>
        <dbReference type="EMBL" id="WFD36196.1"/>
    </source>
</evidence>
<dbReference type="Proteomes" id="UP001219933">
    <property type="component" value="Chromosome 4"/>
</dbReference>
<feature type="compositionally biased region" description="Gly residues" evidence="2">
    <location>
        <begin position="148"/>
        <end position="158"/>
    </location>
</feature>
<dbReference type="InterPro" id="IPR000504">
    <property type="entry name" value="RRM_dom"/>
</dbReference>
<evidence type="ECO:0000313" key="5">
    <source>
        <dbReference type="Proteomes" id="UP001219933"/>
    </source>
</evidence>
<feature type="domain" description="RRM" evidence="3">
    <location>
        <begin position="27"/>
        <end position="97"/>
    </location>
</feature>
<evidence type="ECO:0000259" key="3">
    <source>
        <dbReference type="SMART" id="SM00360"/>
    </source>
</evidence>
<feature type="compositionally biased region" description="Polar residues" evidence="2">
    <location>
        <begin position="231"/>
        <end position="248"/>
    </location>
</feature>
<dbReference type="SUPFAM" id="SSF54928">
    <property type="entry name" value="RNA-binding domain, RBD"/>
    <property type="match status" value="1"/>
</dbReference>
<feature type="compositionally biased region" description="Basic and acidic residues" evidence="2">
    <location>
        <begin position="1"/>
        <end position="18"/>
    </location>
</feature>
<keyword evidence="4" id="KW-0396">Initiation factor</keyword>
<dbReference type="GO" id="GO:0005730">
    <property type="term" value="C:nucleolus"/>
    <property type="evidence" value="ECO:0007669"/>
    <property type="project" value="TreeGrafter"/>
</dbReference>
<feature type="compositionally biased region" description="Polar residues" evidence="2">
    <location>
        <begin position="186"/>
        <end position="200"/>
    </location>
</feature>
<keyword evidence="4" id="KW-0648">Protein biosynthesis</keyword>
<feature type="region of interest" description="Disordered" evidence="2">
    <location>
        <begin position="95"/>
        <end position="309"/>
    </location>
</feature>
<name>A0AAF0JCR9_9BASI</name>
<dbReference type="GO" id="GO:0003743">
    <property type="term" value="F:translation initiation factor activity"/>
    <property type="evidence" value="ECO:0007669"/>
    <property type="project" value="UniProtKB-KW"/>
</dbReference>
<feature type="region of interest" description="Disordered" evidence="2">
    <location>
        <begin position="1"/>
        <end position="25"/>
    </location>
</feature>
<dbReference type="GO" id="GO:0003723">
    <property type="term" value="F:RNA binding"/>
    <property type="evidence" value="ECO:0007669"/>
    <property type="project" value="UniProtKB-KW"/>
</dbReference>
<keyword evidence="5" id="KW-1185">Reference proteome</keyword>
<feature type="compositionally biased region" description="Basic and acidic residues" evidence="2">
    <location>
        <begin position="218"/>
        <end position="228"/>
    </location>
</feature>
<dbReference type="SMART" id="SM00360">
    <property type="entry name" value="RRM"/>
    <property type="match status" value="1"/>
</dbReference>
<dbReference type="AlphaFoldDB" id="A0AAF0JCR9"/>
<dbReference type="InterPro" id="IPR012677">
    <property type="entry name" value="Nucleotide-bd_a/b_plait_sf"/>
</dbReference>
<reference evidence="4" key="1">
    <citation type="submission" date="2023-03" db="EMBL/GenBank/DDBJ databases">
        <title>Mating type loci evolution in Malassezia.</title>
        <authorList>
            <person name="Coelho M.A."/>
        </authorList>
    </citation>
    <scope>NUCLEOTIDE SEQUENCE</scope>
    <source>
        <strain evidence="4">CBS 11721</strain>
    </source>
</reference>
<dbReference type="Gene3D" id="3.30.70.330">
    <property type="match status" value="1"/>
</dbReference>
<dbReference type="EMBL" id="CP119880">
    <property type="protein sequence ID" value="WFD36196.1"/>
    <property type="molecule type" value="Genomic_DNA"/>
</dbReference>
<organism evidence="4 5">
    <name type="scientific">Malassezia cuniculi</name>
    <dbReference type="NCBI Taxonomy" id="948313"/>
    <lineage>
        <taxon>Eukaryota</taxon>
        <taxon>Fungi</taxon>
        <taxon>Dikarya</taxon>
        <taxon>Basidiomycota</taxon>
        <taxon>Ustilaginomycotina</taxon>
        <taxon>Malasseziomycetes</taxon>
        <taxon>Malasseziales</taxon>
        <taxon>Malasseziaceae</taxon>
        <taxon>Malassezia</taxon>
    </lineage>
</organism>
<keyword evidence="1" id="KW-0694">RNA-binding</keyword>
<dbReference type="InterPro" id="IPR035979">
    <property type="entry name" value="RBD_domain_sf"/>
</dbReference>
<dbReference type="PANTHER" id="PTHR23236">
    <property type="entry name" value="EUKARYOTIC TRANSLATION INITIATION FACTOR 4B/4H"/>
    <property type="match status" value="1"/>
</dbReference>
<gene>
    <name evidence="4" type="primary">TIF3</name>
    <name evidence="4" type="ORF">MCUN1_003073</name>
</gene>
<evidence type="ECO:0000256" key="2">
    <source>
        <dbReference type="SAM" id="MobiDB-lite"/>
    </source>
</evidence>
<evidence type="ECO:0000256" key="1">
    <source>
        <dbReference type="ARBA" id="ARBA00022884"/>
    </source>
</evidence>
<sequence>MGSRFDSMESSRPIREEPPLPTEPPFTAFVVNLPYEVTKQDLEDYFEPIKPISIRIVTDHEGKPKGFAYVEFSLLDELKDALTFSGKPIDNREVRVSVAQPSSRPARSSGIADDADQWRRSTPLPAFESRRSGFPPTDGSSGFDQMGVAGGVRSGFGGRFAPTRPPPEPSVGDTASDWRTGKPVQGRSSQQRFGFSNRSNEGGGFDNWRGRGSNESAPTERKKLDLKPRSAASSEPVPTSTGSSSGKSNPFGAAKPVDVSERERQIQEKLRAESNAFRQSLNKGAENKTASKPIKDEGSWRARPSAPSS</sequence>
<accession>A0AAF0JCR9</accession>